<feature type="compositionally biased region" description="Low complexity" evidence="1">
    <location>
        <begin position="662"/>
        <end position="684"/>
    </location>
</feature>
<feature type="compositionally biased region" description="Polar residues" evidence="1">
    <location>
        <begin position="685"/>
        <end position="711"/>
    </location>
</feature>
<feature type="compositionally biased region" description="Polar residues" evidence="1">
    <location>
        <begin position="54"/>
        <end position="84"/>
    </location>
</feature>
<feature type="transmembrane region" description="Helical" evidence="2">
    <location>
        <begin position="365"/>
        <end position="385"/>
    </location>
</feature>
<evidence type="ECO:0000313" key="3">
    <source>
        <dbReference type="EMBL" id="ORZ31083.1"/>
    </source>
</evidence>
<proteinExistence type="predicted"/>
<feature type="region of interest" description="Disordered" evidence="1">
    <location>
        <begin position="539"/>
        <end position="560"/>
    </location>
</feature>
<feature type="transmembrane region" description="Helical" evidence="2">
    <location>
        <begin position="936"/>
        <end position="959"/>
    </location>
</feature>
<feature type="transmembrane region" description="Helical" evidence="2">
    <location>
        <begin position="186"/>
        <end position="209"/>
    </location>
</feature>
<keyword evidence="2" id="KW-1133">Transmembrane helix</keyword>
<feature type="transmembrane region" description="Helical" evidence="2">
    <location>
        <begin position="229"/>
        <end position="248"/>
    </location>
</feature>
<feature type="transmembrane region" description="Helical" evidence="2">
    <location>
        <begin position="818"/>
        <end position="842"/>
    </location>
</feature>
<feature type="transmembrane region" description="Helical" evidence="2">
    <location>
        <begin position="391"/>
        <end position="412"/>
    </location>
</feature>
<feature type="region of interest" description="Disordered" evidence="1">
    <location>
        <begin position="623"/>
        <end position="711"/>
    </location>
</feature>
<evidence type="ECO:0000256" key="1">
    <source>
        <dbReference type="SAM" id="MobiDB-lite"/>
    </source>
</evidence>
<feature type="transmembrane region" description="Helical" evidence="2">
    <location>
        <begin position="787"/>
        <end position="806"/>
    </location>
</feature>
<feature type="compositionally biased region" description="Basic residues" evidence="1">
    <location>
        <begin position="638"/>
        <end position="648"/>
    </location>
</feature>
<keyword evidence="2" id="KW-0812">Transmembrane</keyword>
<protein>
    <submittedName>
        <fullName evidence="3">Uncharacterized protein</fullName>
    </submittedName>
</protein>
<keyword evidence="2" id="KW-0472">Membrane</keyword>
<evidence type="ECO:0000313" key="4">
    <source>
        <dbReference type="Proteomes" id="UP000193411"/>
    </source>
</evidence>
<feature type="transmembrane region" description="Helical" evidence="2">
    <location>
        <begin position="268"/>
        <end position="292"/>
    </location>
</feature>
<gene>
    <name evidence="3" type="ORF">BCR44DRAFT_350895</name>
</gene>
<feature type="compositionally biased region" description="Polar residues" evidence="1">
    <location>
        <begin position="36"/>
        <end position="47"/>
    </location>
</feature>
<comment type="caution">
    <text evidence="3">The sequence shown here is derived from an EMBL/GenBank/DDBJ whole genome shotgun (WGS) entry which is preliminary data.</text>
</comment>
<keyword evidence="4" id="KW-1185">Reference proteome</keyword>
<sequence length="1000" mass="108491">MPSTSDSIPSSENKLAQVASFDSLQSEIVESPVGFESSNPSPATTFHSLPGQDQGLQPSSSGDRAENNDSGLSSPARSTMTRVTFATAPSGACTPLDEDASPDSSAETGRRLPTMSGFVLSPRNGPSPTLRRKLQQRVTSYLVGSRLSLARDRRHRMTIALKFVDPMQEDRYLRFAARINQVPVRFFAWGLVIPTIVLVLGMGPVTLMSLHQLQHTCPSISGHCYECNAGVLLAVTIISAFAFAMLAAPRKTAGQRVHATRRKMSIFIAFMGCFMCLKFVGTMCPALCDVVLTGDLDSPIHLNLLDSSLTMTTICAIGRHEPLSKQLVADAQWSEASIQNRNMLASLFLFIFLTISTITVRRILFIAFAGFLTLAVAYGALSGLYTSPSSSLLWIVLLSLAQDLFASIVLIFQRELLSRVSFLFVTERPFFGLEGTSSMAIFLKPLPTLYRNPDSRAPIRRPGRRWSVADSISGAMATFRERFGKGLSSSSGGISFISAKVRRASTGQEAFLPSETNYNTATSRPTWIGRFLSRRRSEGGGPASVIAQLASPQPAPPGAHYRRISASLTQHSTLSTVAENDTVLALHQPRRQSSSGPSVLESHPRPGVGLNIVADVAHALKLTPVSDPSPASPPNTASHHREKGHHSHAAPPSSARHLLYVSPTTAETSPGPPSSSGISASSASNKMASTRSFGTQENIRQSQGMVRASTGSVELTRQPTLTLLDTPATPATVVRTTTAPRNRSLTRRLQDQARDAIQSLFYEFPDEIDEERYQASYHVKMQKRVKAVLAVNTATAAVSFIGVTLLRASSRASAEIDLYRWMILDSLDLIVNITLLAGVLLVSSKYLQVSEKHIEVVSVIYVVMTFAAAMTNSIALRRLQVEDRPSIQLSNHRVLFSYFAMTTLRLRPRLHLSIVGLALLALPLAAWAFVPEDRLVDMFGIAFSSFLAGLGSMTLCLMFESAARRYFWLKHCVLNATLAAEKLTAQRAGIAGIAALSPNT</sequence>
<dbReference type="Proteomes" id="UP000193411">
    <property type="component" value="Unassembled WGS sequence"/>
</dbReference>
<feature type="transmembrane region" description="Helical" evidence="2">
    <location>
        <begin position="343"/>
        <end position="360"/>
    </location>
</feature>
<evidence type="ECO:0000256" key="2">
    <source>
        <dbReference type="SAM" id="Phobius"/>
    </source>
</evidence>
<feature type="transmembrane region" description="Helical" evidence="2">
    <location>
        <begin position="911"/>
        <end position="930"/>
    </location>
</feature>
<reference evidence="3 4" key="1">
    <citation type="submission" date="2016-07" db="EMBL/GenBank/DDBJ databases">
        <title>Pervasive Adenine N6-methylation of Active Genes in Fungi.</title>
        <authorList>
            <consortium name="DOE Joint Genome Institute"/>
            <person name="Mondo S.J."/>
            <person name="Dannebaum R.O."/>
            <person name="Kuo R.C."/>
            <person name="Labutti K."/>
            <person name="Haridas S."/>
            <person name="Kuo A."/>
            <person name="Salamov A."/>
            <person name="Ahrendt S.R."/>
            <person name="Lipzen A."/>
            <person name="Sullivan W."/>
            <person name="Andreopoulos W.B."/>
            <person name="Clum A."/>
            <person name="Lindquist E."/>
            <person name="Daum C."/>
            <person name="Ramamoorthy G.K."/>
            <person name="Gryganskyi A."/>
            <person name="Culley D."/>
            <person name="Magnuson J.K."/>
            <person name="James T.Y."/>
            <person name="O'Malley M.A."/>
            <person name="Stajich J.E."/>
            <person name="Spatafora J.W."/>
            <person name="Visel A."/>
            <person name="Grigoriev I.V."/>
        </authorList>
    </citation>
    <scope>NUCLEOTIDE SEQUENCE [LARGE SCALE GENOMIC DNA]</scope>
    <source>
        <strain evidence="3 4">PL171</strain>
    </source>
</reference>
<dbReference type="EMBL" id="MCFL01000067">
    <property type="protein sequence ID" value="ORZ31083.1"/>
    <property type="molecule type" value="Genomic_DNA"/>
</dbReference>
<organism evidence="3 4">
    <name type="scientific">Catenaria anguillulae PL171</name>
    <dbReference type="NCBI Taxonomy" id="765915"/>
    <lineage>
        <taxon>Eukaryota</taxon>
        <taxon>Fungi</taxon>
        <taxon>Fungi incertae sedis</taxon>
        <taxon>Blastocladiomycota</taxon>
        <taxon>Blastocladiomycetes</taxon>
        <taxon>Blastocladiales</taxon>
        <taxon>Catenariaceae</taxon>
        <taxon>Catenaria</taxon>
    </lineage>
</organism>
<dbReference type="AlphaFoldDB" id="A0A1Y2HBL6"/>
<feature type="region of interest" description="Disordered" evidence="1">
    <location>
        <begin position="30"/>
        <end position="130"/>
    </location>
</feature>
<accession>A0A1Y2HBL6</accession>
<name>A0A1Y2HBL6_9FUNG</name>